<dbReference type="InterPro" id="IPR036691">
    <property type="entry name" value="Endo/exonu/phosph_ase_sf"/>
</dbReference>
<dbReference type="AlphaFoldDB" id="A0AAD9UUT2"/>
<evidence type="ECO:0000313" key="2">
    <source>
        <dbReference type="Proteomes" id="UP001249851"/>
    </source>
</evidence>
<dbReference type="SUPFAM" id="SSF56219">
    <property type="entry name" value="DNase I-like"/>
    <property type="match status" value="1"/>
</dbReference>
<dbReference type="Proteomes" id="UP001249851">
    <property type="component" value="Unassembled WGS sequence"/>
</dbReference>
<sequence length="190" mass="21894">MTLLDKKCFRYSTVIFVVWRKINSFCKIFYALLRQHQILLQYQSKINENTSANLNIPGYAFVNINSKTQVGGVCLHLSNDFEFSRTSDLDISGDGIESCWKALARTAKKLLHPKGNRELFYNILKDQLEKLNTKGHEMLVLGDFNENLLKYNEDKQISEYLNMILNLGFTPIITKATRITDHTATLSDHK</sequence>
<evidence type="ECO:0000313" key="1">
    <source>
        <dbReference type="EMBL" id="KAK2550415.1"/>
    </source>
</evidence>
<dbReference type="EMBL" id="JARQWQ010000111">
    <property type="protein sequence ID" value="KAK2550415.1"/>
    <property type="molecule type" value="Genomic_DNA"/>
</dbReference>
<keyword evidence="2" id="KW-1185">Reference proteome</keyword>
<accession>A0AAD9UUT2</accession>
<feature type="non-terminal residue" evidence="1">
    <location>
        <position position="190"/>
    </location>
</feature>
<comment type="caution">
    <text evidence="1">The sequence shown here is derived from an EMBL/GenBank/DDBJ whole genome shotgun (WGS) entry which is preliminary data.</text>
</comment>
<proteinExistence type="predicted"/>
<gene>
    <name evidence="1" type="ORF">P5673_028936</name>
</gene>
<evidence type="ECO:0008006" key="3">
    <source>
        <dbReference type="Google" id="ProtNLM"/>
    </source>
</evidence>
<organism evidence="1 2">
    <name type="scientific">Acropora cervicornis</name>
    <name type="common">Staghorn coral</name>
    <dbReference type="NCBI Taxonomy" id="6130"/>
    <lineage>
        <taxon>Eukaryota</taxon>
        <taxon>Metazoa</taxon>
        <taxon>Cnidaria</taxon>
        <taxon>Anthozoa</taxon>
        <taxon>Hexacorallia</taxon>
        <taxon>Scleractinia</taxon>
        <taxon>Astrocoeniina</taxon>
        <taxon>Acroporidae</taxon>
        <taxon>Acropora</taxon>
    </lineage>
</organism>
<reference evidence="1" key="2">
    <citation type="journal article" date="2023" name="Science">
        <title>Genomic signatures of disease resistance in endangered staghorn corals.</title>
        <authorList>
            <person name="Vollmer S.V."/>
            <person name="Selwyn J.D."/>
            <person name="Despard B.A."/>
            <person name="Roesel C.L."/>
        </authorList>
    </citation>
    <scope>NUCLEOTIDE SEQUENCE</scope>
    <source>
        <strain evidence="1">K2</strain>
    </source>
</reference>
<name>A0AAD9UUT2_ACRCE</name>
<protein>
    <recommendedName>
        <fullName evidence="3">Endonuclease/exonuclease/phosphatase domain-containing protein</fullName>
    </recommendedName>
</protein>
<reference evidence="1" key="1">
    <citation type="journal article" date="2023" name="G3 (Bethesda)">
        <title>Whole genome assembly and annotation of the endangered Caribbean coral Acropora cervicornis.</title>
        <authorList>
            <person name="Selwyn J.D."/>
            <person name="Vollmer S.V."/>
        </authorList>
    </citation>
    <scope>NUCLEOTIDE SEQUENCE</scope>
    <source>
        <strain evidence="1">K2</strain>
    </source>
</reference>